<dbReference type="EMBL" id="LBTN01000004">
    <property type="protein sequence ID" value="KKQ41197.1"/>
    <property type="molecule type" value="Genomic_DNA"/>
</dbReference>
<evidence type="ECO:0000259" key="1">
    <source>
        <dbReference type="Pfam" id="PF00905"/>
    </source>
</evidence>
<dbReference type="GO" id="GO:0008658">
    <property type="term" value="F:penicillin binding"/>
    <property type="evidence" value="ECO:0007669"/>
    <property type="project" value="InterPro"/>
</dbReference>
<dbReference type="InterPro" id="IPR012338">
    <property type="entry name" value="Beta-lactam/transpept-like"/>
</dbReference>
<dbReference type="STRING" id="1619036.US58_C0004G0034"/>
<reference evidence="2 3" key="1">
    <citation type="journal article" date="2015" name="Nature">
        <title>rRNA introns, odd ribosomes, and small enigmatic genomes across a large radiation of phyla.</title>
        <authorList>
            <person name="Brown C.T."/>
            <person name="Hug L.A."/>
            <person name="Thomas B.C."/>
            <person name="Sharon I."/>
            <person name="Castelle C.J."/>
            <person name="Singh A."/>
            <person name="Wilkins M.J."/>
            <person name="Williams K.H."/>
            <person name="Banfield J.F."/>
        </authorList>
    </citation>
    <scope>NUCLEOTIDE SEQUENCE [LARGE SCALE GENOMIC DNA]</scope>
</reference>
<dbReference type="GO" id="GO:0071555">
    <property type="term" value="P:cell wall organization"/>
    <property type="evidence" value="ECO:0007669"/>
    <property type="project" value="TreeGrafter"/>
</dbReference>
<dbReference type="Pfam" id="PF00905">
    <property type="entry name" value="Transpeptidase"/>
    <property type="match status" value="1"/>
</dbReference>
<evidence type="ECO:0000313" key="2">
    <source>
        <dbReference type="EMBL" id="KKQ41197.1"/>
    </source>
</evidence>
<protein>
    <recommendedName>
        <fullName evidence="1">Penicillin-binding protein transpeptidase domain-containing protein</fullName>
    </recommendedName>
</protein>
<organism evidence="2 3">
    <name type="scientific">Candidatus Magasanikbacteria bacterium GW2011_GWA2_37_8</name>
    <dbReference type="NCBI Taxonomy" id="1619036"/>
    <lineage>
        <taxon>Bacteria</taxon>
        <taxon>Candidatus Magasanikiibacteriota</taxon>
    </lineage>
</organism>
<dbReference type="GO" id="GO:0071972">
    <property type="term" value="F:peptidoglycan L,D-transpeptidase activity"/>
    <property type="evidence" value="ECO:0007669"/>
    <property type="project" value="TreeGrafter"/>
</dbReference>
<dbReference type="SUPFAM" id="SSF56601">
    <property type="entry name" value="beta-lactamase/transpeptidase-like"/>
    <property type="match status" value="1"/>
</dbReference>
<dbReference type="GO" id="GO:0005886">
    <property type="term" value="C:plasma membrane"/>
    <property type="evidence" value="ECO:0007669"/>
    <property type="project" value="TreeGrafter"/>
</dbReference>
<dbReference type="Proteomes" id="UP000034333">
    <property type="component" value="Unassembled WGS sequence"/>
</dbReference>
<dbReference type="InterPro" id="IPR050515">
    <property type="entry name" value="Beta-lactam/transpept"/>
</dbReference>
<dbReference type="InterPro" id="IPR001460">
    <property type="entry name" value="PCN-bd_Tpept"/>
</dbReference>
<dbReference type="PATRIC" id="fig|1619036.3.peg.128"/>
<dbReference type="Gene3D" id="3.40.710.10">
    <property type="entry name" value="DD-peptidase/beta-lactamase superfamily"/>
    <property type="match status" value="1"/>
</dbReference>
<sequence>MAMNPQNGEILAMVSWPSFDNNLFSGGIKTDEYQKLINNPDKPLFNRVIGGTYPSGSVAKFVVAAAALQEGIITAETSVLSVGGIYVGKWFFKDWKVGGHGRTNVFSAIASSVNTFFYYIGGGYKDFEGLGIERLTKYMRIFNLGEKTGIDLPGEDTGFVPSPDWKKQTKNEIWYIGDTYNLSIGQGDLLVTPLQVAEWTAAIANDGNLVTPHLNYQIEDPIKNINTTVNLPFKKTGIVSAETANTIRKAAQSCVTNGSCRLLTTLPFTSGGKTGTAQWSSTKDTHAWFTAFAPYENPKIVITVLIEEGGEGGIVSIPIARDWLMWWGKKYLTQ</sequence>
<name>A0A0G0HG75_9BACT</name>
<comment type="caution">
    <text evidence="2">The sequence shown here is derived from an EMBL/GenBank/DDBJ whole genome shotgun (WGS) entry which is preliminary data.</text>
</comment>
<accession>A0A0G0HG75</accession>
<dbReference type="PANTHER" id="PTHR30627">
    <property type="entry name" value="PEPTIDOGLYCAN D,D-TRANSPEPTIDASE"/>
    <property type="match status" value="1"/>
</dbReference>
<feature type="domain" description="Penicillin-binding protein transpeptidase" evidence="1">
    <location>
        <begin position="2"/>
        <end position="323"/>
    </location>
</feature>
<gene>
    <name evidence="2" type="ORF">US58_C0004G0034</name>
</gene>
<proteinExistence type="predicted"/>
<evidence type="ECO:0000313" key="3">
    <source>
        <dbReference type="Proteomes" id="UP000034333"/>
    </source>
</evidence>
<dbReference type="AlphaFoldDB" id="A0A0G0HG75"/>
<dbReference type="PANTHER" id="PTHR30627:SF2">
    <property type="entry name" value="PEPTIDOGLYCAN D,D-TRANSPEPTIDASE MRDA"/>
    <property type="match status" value="1"/>
</dbReference>